<organism evidence="1 2">
    <name type="scientific">Candidatus Methylomirabilis limnetica</name>
    <dbReference type="NCBI Taxonomy" id="2033718"/>
    <lineage>
        <taxon>Bacteria</taxon>
        <taxon>Candidatus Methylomirabilota</taxon>
        <taxon>Candidatus Methylomirabilia</taxon>
        <taxon>Candidatus Methylomirabilales</taxon>
        <taxon>Candidatus Methylomirabilaceae</taxon>
        <taxon>Candidatus Methylomirabilis</taxon>
    </lineage>
</organism>
<sequence>MLEVIRYSHLNPVRKPTRPRSEPIRLEQPRGVCQGEGLRVDGGRGRAASVGEEVGASQRCVREGVKEGHRADVYEVVDQRYLGDDAFVQEVTGRLKNEDPPQAVAVTWEEICKGVFKQCGVSAGAVMDRGKERGAVRIKRVMAWVGREVGGLRTGRWLKP</sequence>
<dbReference type="EMBL" id="NVQC01000013">
    <property type="protein sequence ID" value="PTL36692.1"/>
    <property type="molecule type" value="Genomic_DNA"/>
</dbReference>
<keyword evidence="2" id="KW-1185">Reference proteome</keyword>
<proteinExistence type="predicted"/>
<reference evidence="2" key="2">
    <citation type="journal article" date="2018" name="Environ. Microbiol.">
        <title>Bloom of a denitrifying methanotroph, 'Candidatus Methylomirabilis limnetica', in a deep stratified lake.</title>
        <authorList>
            <person name="Graf J.S."/>
            <person name="Mayr M.J."/>
            <person name="Marchant H.K."/>
            <person name="Tienken D."/>
            <person name="Hach P.F."/>
            <person name="Brand A."/>
            <person name="Schubert C.J."/>
            <person name="Kuypers M.M."/>
            <person name="Milucka J."/>
        </authorList>
    </citation>
    <scope>NUCLEOTIDE SEQUENCE [LARGE SCALE GENOMIC DNA]</scope>
    <source>
        <strain evidence="2">Zug</strain>
    </source>
</reference>
<comment type="caution">
    <text evidence="1">The sequence shown here is derived from an EMBL/GenBank/DDBJ whole genome shotgun (WGS) entry which is preliminary data.</text>
</comment>
<dbReference type="AlphaFoldDB" id="A0A2T4U033"/>
<dbReference type="Proteomes" id="UP000241436">
    <property type="component" value="Unassembled WGS sequence"/>
</dbReference>
<name>A0A2T4U033_9BACT</name>
<evidence type="ECO:0000313" key="2">
    <source>
        <dbReference type="Proteomes" id="UP000241436"/>
    </source>
</evidence>
<gene>
    <name evidence="1" type="ORF">CLG94_03175</name>
</gene>
<accession>A0A2T4U033</accession>
<evidence type="ECO:0000313" key="1">
    <source>
        <dbReference type="EMBL" id="PTL36692.1"/>
    </source>
</evidence>
<protein>
    <submittedName>
        <fullName evidence="1">Uncharacterized protein</fullName>
    </submittedName>
</protein>
<reference evidence="1 2" key="1">
    <citation type="submission" date="2017-09" db="EMBL/GenBank/DDBJ databases">
        <title>Bloom of a denitrifying methanotroph, Candidatus Methylomirabilis limnetica, in a deep stratified lake.</title>
        <authorList>
            <person name="Graf J.S."/>
            <person name="Marchant H.K."/>
            <person name="Tienken D."/>
            <person name="Hach P.F."/>
            <person name="Brand A."/>
            <person name="Schubert C.J."/>
            <person name="Kuypers M.M."/>
            <person name="Milucka J."/>
        </authorList>
    </citation>
    <scope>NUCLEOTIDE SEQUENCE [LARGE SCALE GENOMIC DNA]</scope>
    <source>
        <strain evidence="1 2">Zug</strain>
    </source>
</reference>